<dbReference type="Proteomes" id="UP000478183">
    <property type="component" value="Unassembled WGS sequence"/>
</dbReference>
<keyword evidence="3" id="KW-1185">Reference proteome</keyword>
<dbReference type="PANTHER" id="PTHR40114">
    <property type="entry name" value="SLR0698 PROTEIN"/>
    <property type="match status" value="1"/>
</dbReference>
<dbReference type="AlphaFoldDB" id="A0A6L6J6Y9"/>
<dbReference type="PANTHER" id="PTHR40114:SF1">
    <property type="entry name" value="SLR0698 PROTEIN"/>
    <property type="match status" value="1"/>
</dbReference>
<evidence type="ECO:0000259" key="1">
    <source>
        <dbReference type="PROSITE" id="PS51707"/>
    </source>
</evidence>
<accession>A0A6L6J6Y9</accession>
<name>A0A6L6J6Y9_9RHOB</name>
<organism evidence="2 3">
    <name type="scientific">Paracoccus aestuariivivens</name>
    <dbReference type="NCBI Taxonomy" id="1820333"/>
    <lineage>
        <taxon>Bacteria</taxon>
        <taxon>Pseudomonadati</taxon>
        <taxon>Pseudomonadota</taxon>
        <taxon>Alphaproteobacteria</taxon>
        <taxon>Rhodobacterales</taxon>
        <taxon>Paracoccaceae</taxon>
        <taxon>Paracoccus</taxon>
    </lineage>
</organism>
<dbReference type="InterPro" id="IPR012042">
    <property type="entry name" value="NeuTTM/CthTTM-like"/>
</dbReference>
<evidence type="ECO:0000313" key="3">
    <source>
        <dbReference type="Proteomes" id="UP000478183"/>
    </source>
</evidence>
<dbReference type="Pfam" id="PF01928">
    <property type="entry name" value="CYTH"/>
    <property type="match status" value="1"/>
</dbReference>
<comment type="caution">
    <text evidence="2">The sequence shown here is derived from an EMBL/GenBank/DDBJ whole genome shotgun (WGS) entry which is preliminary data.</text>
</comment>
<dbReference type="SUPFAM" id="SSF55154">
    <property type="entry name" value="CYTH-like phosphatases"/>
    <property type="match status" value="1"/>
</dbReference>
<protein>
    <submittedName>
        <fullName evidence="2">CYTH domain-containing protein</fullName>
    </submittedName>
</protein>
<dbReference type="SMART" id="SM01118">
    <property type="entry name" value="CYTH"/>
    <property type="match status" value="1"/>
</dbReference>
<dbReference type="InterPro" id="IPR023577">
    <property type="entry name" value="CYTH_domain"/>
</dbReference>
<reference evidence="2 3" key="1">
    <citation type="submission" date="2019-11" db="EMBL/GenBank/DDBJ databases">
        <authorList>
            <person name="Dong K."/>
        </authorList>
    </citation>
    <scope>NUCLEOTIDE SEQUENCE [LARGE SCALE GENOMIC DNA]</scope>
    <source>
        <strain evidence="2 3">NBRC 111993</strain>
    </source>
</reference>
<feature type="domain" description="CYTH" evidence="1">
    <location>
        <begin position="25"/>
        <end position="173"/>
    </location>
</feature>
<dbReference type="Gene3D" id="2.40.320.10">
    <property type="entry name" value="Hypothetical Protein Pfu-838710-001"/>
    <property type="match status" value="1"/>
</dbReference>
<dbReference type="PROSITE" id="PS51707">
    <property type="entry name" value="CYTH"/>
    <property type="match status" value="1"/>
</dbReference>
<dbReference type="InterPro" id="IPR033469">
    <property type="entry name" value="CYTH-like_dom_sf"/>
</dbReference>
<dbReference type="CDD" id="cd07891">
    <property type="entry name" value="CYTH-like_CthTTM-like_1"/>
    <property type="match status" value="1"/>
</dbReference>
<gene>
    <name evidence="2" type="ORF">GL286_09060</name>
</gene>
<proteinExistence type="predicted"/>
<dbReference type="PIRSF" id="PIRSF016487">
    <property type="entry name" value="CYTH_UCP016487"/>
    <property type="match status" value="1"/>
</dbReference>
<dbReference type="EMBL" id="WMIE01000004">
    <property type="protein sequence ID" value="MTH77873.1"/>
    <property type="molecule type" value="Genomic_DNA"/>
</dbReference>
<dbReference type="OrthoDB" id="9805588at2"/>
<evidence type="ECO:0000313" key="2">
    <source>
        <dbReference type="EMBL" id="MTH77873.1"/>
    </source>
</evidence>
<sequence length="182" mass="20368">MSVYHTNRAAYSEPSLVQQPELALAKEIERKFLVANSGWQAGVSHQQELHDGLISTTEGRKVRVRIQDDQAILTVKGPRHGIVRDEFEYPVPLADAQEMLRLCGDEVVEKTRYHIPAGELTWTVDVYHGLLAGITIAEVELPSLNYPVPLPAWVGREVSGVQAYRKVNMVAARKANRELEMA</sequence>